<sequence length="120" mass="13595">MHRLTVNLSEYIKKDITIPCYQRGYIWGKEHGKNKRNAVSSMLDSLLDGYAGQNDIFIQGMTVIASDKSLKVIDGQQRTTFFYLLLKAMGDRGFNLSYESARGADGETRLSPQQWLEAVN</sequence>
<protein>
    <submittedName>
        <fullName evidence="2">DUF262 domain-containing protein</fullName>
    </submittedName>
</protein>
<feature type="non-terminal residue" evidence="2">
    <location>
        <position position="120"/>
    </location>
</feature>
<accession>A0A921ATU8</accession>
<evidence type="ECO:0000313" key="2">
    <source>
        <dbReference type="EMBL" id="HJD96282.1"/>
    </source>
</evidence>
<evidence type="ECO:0000313" key="3">
    <source>
        <dbReference type="Proteomes" id="UP000698963"/>
    </source>
</evidence>
<dbReference type="AlphaFoldDB" id="A0A921ATU8"/>
<reference evidence="2" key="2">
    <citation type="submission" date="2021-09" db="EMBL/GenBank/DDBJ databases">
        <authorList>
            <person name="Gilroy R."/>
        </authorList>
    </citation>
    <scope>NUCLEOTIDE SEQUENCE</scope>
    <source>
        <strain evidence="2">ChiGjej2B2-19336</strain>
    </source>
</reference>
<dbReference type="EMBL" id="DYZA01000026">
    <property type="protein sequence ID" value="HJD96282.1"/>
    <property type="molecule type" value="Genomic_DNA"/>
</dbReference>
<comment type="caution">
    <text evidence="2">The sequence shown here is derived from an EMBL/GenBank/DDBJ whole genome shotgun (WGS) entry which is preliminary data.</text>
</comment>
<proteinExistence type="predicted"/>
<reference evidence="2" key="1">
    <citation type="journal article" date="2021" name="PeerJ">
        <title>Extensive microbial diversity within the chicken gut microbiome revealed by metagenomics and culture.</title>
        <authorList>
            <person name="Gilroy R."/>
            <person name="Ravi A."/>
            <person name="Getino M."/>
            <person name="Pursley I."/>
            <person name="Horton D.L."/>
            <person name="Alikhan N.F."/>
            <person name="Baker D."/>
            <person name="Gharbi K."/>
            <person name="Hall N."/>
            <person name="Watson M."/>
            <person name="Adriaenssens E.M."/>
            <person name="Foster-Nyarko E."/>
            <person name="Jarju S."/>
            <person name="Secka A."/>
            <person name="Antonio M."/>
            <person name="Oren A."/>
            <person name="Chaudhuri R.R."/>
            <person name="La Ragione R."/>
            <person name="Hildebrand F."/>
            <person name="Pallen M.J."/>
        </authorList>
    </citation>
    <scope>NUCLEOTIDE SEQUENCE</scope>
    <source>
        <strain evidence="2">ChiGjej2B2-19336</strain>
    </source>
</reference>
<dbReference type="Proteomes" id="UP000698963">
    <property type="component" value="Unassembled WGS sequence"/>
</dbReference>
<organism evidence="2 3">
    <name type="scientific">Mailhella massiliensis</name>
    <dbReference type="NCBI Taxonomy" id="1903261"/>
    <lineage>
        <taxon>Bacteria</taxon>
        <taxon>Pseudomonadati</taxon>
        <taxon>Thermodesulfobacteriota</taxon>
        <taxon>Desulfovibrionia</taxon>
        <taxon>Desulfovibrionales</taxon>
        <taxon>Desulfovibrionaceae</taxon>
        <taxon>Mailhella</taxon>
    </lineage>
</organism>
<evidence type="ECO:0000259" key="1">
    <source>
        <dbReference type="Pfam" id="PF03235"/>
    </source>
</evidence>
<name>A0A921ATU8_9BACT</name>
<feature type="domain" description="GmrSD restriction endonucleases N-terminal" evidence="1">
    <location>
        <begin position="12"/>
        <end position="94"/>
    </location>
</feature>
<dbReference type="Pfam" id="PF03235">
    <property type="entry name" value="GmrSD_N"/>
    <property type="match status" value="1"/>
</dbReference>
<dbReference type="InterPro" id="IPR004919">
    <property type="entry name" value="GmrSD_N"/>
</dbReference>
<gene>
    <name evidence="2" type="ORF">K8W16_01360</name>
</gene>